<protein>
    <recommendedName>
        <fullName evidence="7">Signal recognition particle subunit SRP14</fullName>
    </recommendedName>
    <alternativeName>
        <fullName evidence="7">Signal recognition particle 14 kDa protein</fullName>
    </alternativeName>
</protein>
<comment type="subunit">
    <text evidence="7">Component of a fungal signal recognition particle (SRP) complex that consists of a 7SL RNA molecule (scR1) and at least six protein subunits: SRP72, SRP68, SRP54, SEC65, SRP21 and SRP14.</text>
</comment>
<dbReference type="InterPro" id="IPR003210">
    <property type="entry name" value="Signal_recog_particle_SRP14"/>
</dbReference>
<dbReference type="GO" id="GO:0008312">
    <property type="term" value="F:7S RNA binding"/>
    <property type="evidence" value="ECO:0007669"/>
    <property type="project" value="UniProtKB-UniRule"/>
</dbReference>
<dbReference type="GO" id="GO:0030942">
    <property type="term" value="F:endoplasmic reticulum signal peptide binding"/>
    <property type="evidence" value="ECO:0007669"/>
    <property type="project" value="UniProtKB-UniRule"/>
</dbReference>
<evidence type="ECO:0000256" key="6">
    <source>
        <dbReference type="ARBA" id="ARBA00023274"/>
    </source>
</evidence>
<keyword evidence="3 7" id="KW-0963">Cytoplasm</keyword>
<organism evidence="9 10">
    <name type="scientific">Lasallia pustulata</name>
    <dbReference type="NCBI Taxonomy" id="136370"/>
    <lineage>
        <taxon>Eukaryota</taxon>
        <taxon>Fungi</taxon>
        <taxon>Dikarya</taxon>
        <taxon>Ascomycota</taxon>
        <taxon>Pezizomycotina</taxon>
        <taxon>Lecanoromycetes</taxon>
        <taxon>OSLEUM clade</taxon>
        <taxon>Umbilicariomycetidae</taxon>
        <taxon>Umbilicariales</taxon>
        <taxon>Umbilicariaceae</taxon>
        <taxon>Lasallia</taxon>
    </lineage>
</organism>
<reference evidence="9 10" key="1">
    <citation type="submission" date="2019-09" db="EMBL/GenBank/DDBJ databases">
        <title>The hologenome of the rock-dwelling lichen Lasallia pustulata.</title>
        <authorList>
            <person name="Greshake Tzovaras B."/>
            <person name="Segers F."/>
            <person name="Bicker A."/>
            <person name="Dal Grande F."/>
            <person name="Otte J."/>
            <person name="Hankeln T."/>
            <person name="Schmitt I."/>
            <person name="Ebersberger I."/>
        </authorList>
    </citation>
    <scope>NUCLEOTIDE SEQUENCE [LARGE SCALE GENOMIC DNA]</scope>
    <source>
        <strain evidence="9">A1-1</strain>
    </source>
</reference>
<comment type="function">
    <text evidence="7">Component of the signal recognition particle (SRP) complex, a ribonucleoprotein complex that mediates the cotranslational targeting of secretory and membrane proteins to the endoplasmic reticulum (ER).</text>
</comment>
<dbReference type="InterPro" id="IPR009018">
    <property type="entry name" value="Signal_recog_particle_SRP9/14"/>
</dbReference>
<dbReference type="Proteomes" id="UP000324767">
    <property type="component" value="Unassembled WGS sequence"/>
</dbReference>
<dbReference type="SUPFAM" id="SSF54762">
    <property type="entry name" value="Signal recognition particle alu RNA binding heterodimer, SRP9/14"/>
    <property type="match status" value="1"/>
</dbReference>
<evidence type="ECO:0000256" key="5">
    <source>
        <dbReference type="ARBA" id="ARBA00023135"/>
    </source>
</evidence>
<feature type="region of interest" description="Disordered" evidence="8">
    <location>
        <begin position="115"/>
        <end position="141"/>
    </location>
</feature>
<evidence type="ECO:0000313" key="10">
    <source>
        <dbReference type="Proteomes" id="UP000324767"/>
    </source>
</evidence>
<evidence type="ECO:0000256" key="7">
    <source>
        <dbReference type="RuleBase" id="RU368100"/>
    </source>
</evidence>
<comment type="caution">
    <text evidence="9">The sequence shown here is derived from an EMBL/GenBank/DDBJ whole genome shotgun (WGS) entry which is preliminary data.</text>
</comment>
<dbReference type="PANTHER" id="PTHR12013">
    <property type="entry name" value="SIGNAL RECOGNITION PARTICLE 14 KD PROTEIN"/>
    <property type="match status" value="1"/>
</dbReference>
<feature type="compositionally biased region" description="Basic residues" evidence="8">
    <location>
        <begin position="115"/>
        <end position="132"/>
    </location>
</feature>
<name>A0A5M8PQJ0_9LECA</name>
<dbReference type="AlphaFoldDB" id="A0A5M8PQJ0"/>
<comment type="similarity">
    <text evidence="2 7">Belongs to the SRP14 family.</text>
</comment>
<keyword evidence="4 7" id="KW-0694">RNA-binding</keyword>
<sequence length="141" mass="15635">MATGHLSIEEFFTGLSELFDSRRESEHGSIFLTQKRLSHGSSGLSSPSSPTDLPSESFADLHPASPLPVLIRATDGKLQEYNRDKIKLSTIVQPDDLEGFFVRYAEVCRTGMQALKKRDRSGRKKAKAKKRKGGVEGERKA</sequence>
<evidence type="ECO:0000256" key="2">
    <source>
        <dbReference type="ARBA" id="ARBA00010349"/>
    </source>
</evidence>
<evidence type="ECO:0000256" key="8">
    <source>
        <dbReference type="SAM" id="MobiDB-lite"/>
    </source>
</evidence>
<evidence type="ECO:0000256" key="4">
    <source>
        <dbReference type="ARBA" id="ARBA00022884"/>
    </source>
</evidence>
<dbReference type="GO" id="GO:0005786">
    <property type="term" value="C:signal recognition particle, endoplasmic reticulum targeting"/>
    <property type="evidence" value="ECO:0007669"/>
    <property type="project" value="UniProtKB-UniRule"/>
</dbReference>
<keyword evidence="6 7" id="KW-0687">Ribonucleoprotein</keyword>
<dbReference type="EMBL" id="VXIT01000007">
    <property type="protein sequence ID" value="KAA6411237.1"/>
    <property type="molecule type" value="Genomic_DNA"/>
</dbReference>
<dbReference type="Gene3D" id="3.30.720.10">
    <property type="entry name" value="Signal recognition particle alu RNA binding heterodimer, srp9/1"/>
    <property type="match status" value="1"/>
</dbReference>
<feature type="compositionally biased region" description="Low complexity" evidence="8">
    <location>
        <begin position="39"/>
        <end position="57"/>
    </location>
</feature>
<feature type="region of interest" description="Disordered" evidence="8">
    <location>
        <begin position="33"/>
        <end position="59"/>
    </location>
</feature>
<gene>
    <name evidence="9" type="ORF">FRX48_04517</name>
</gene>
<evidence type="ECO:0000256" key="1">
    <source>
        <dbReference type="ARBA" id="ARBA00004496"/>
    </source>
</evidence>
<comment type="subcellular location">
    <subcellularLocation>
        <location evidence="1 7">Cytoplasm</location>
    </subcellularLocation>
</comment>
<proteinExistence type="inferred from homology"/>
<accession>A0A5M8PQJ0</accession>
<evidence type="ECO:0000256" key="3">
    <source>
        <dbReference type="ARBA" id="ARBA00022490"/>
    </source>
</evidence>
<dbReference type="Pfam" id="PF02290">
    <property type="entry name" value="SRP14"/>
    <property type="match status" value="1"/>
</dbReference>
<dbReference type="OrthoDB" id="19209at2759"/>
<evidence type="ECO:0000313" key="9">
    <source>
        <dbReference type="EMBL" id="KAA6411237.1"/>
    </source>
</evidence>
<keyword evidence="5 7" id="KW-0733">Signal recognition particle</keyword>
<dbReference type="GO" id="GO:0006614">
    <property type="term" value="P:SRP-dependent cotranslational protein targeting to membrane"/>
    <property type="evidence" value="ECO:0007669"/>
    <property type="project" value="UniProtKB-UniRule"/>
</dbReference>